<name>A0A6N8F7Y3_PAEMA</name>
<evidence type="ECO:0000313" key="1">
    <source>
        <dbReference type="EMBL" id="MUG26781.1"/>
    </source>
</evidence>
<protein>
    <submittedName>
        <fullName evidence="1">Uncharacterized protein</fullName>
    </submittedName>
</protein>
<comment type="caution">
    <text evidence="1">The sequence shown here is derived from an EMBL/GenBank/DDBJ whole genome shotgun (WGS) entry which is preliminary data.</text>
</comment>
<dbReference type="RefSeq" id="WP_164815296.1">
    <property type="nucleotide sequence ID" value="NZ_BGMM01000007.1"/>
</dbReference>
<accession>A0A6N8F7Y3</accession>
<proteinExistence type="predicted"/>
<evidence type="ECO:0000313" key="2">
    <source>
        <dbReference type="Proteomes" id="UP000442469"/>
    </source>
</evidence>
<sequence>MDGGKKTNRKKLCINGMLLKSYARVTLAMGSDSGKAADSVDREFGGWM</sequence>
<dbReference type="AlphaFoldDB" id="A0A6N8F7Y3"/>
<reference evidence="1 2" key="1">
    <citation type="submission" date="2019-11" db="EMBL/GenBank/DDBJ databases">
        <title>Draft genome sequences of five Paenibacillus species of dairy origin.</title>
        <authorList>
            <person name="Olajide A.M."/>
            <person name="Chen S."/>
            <person name="Lapointe G."/>
        </authorList>
    </citation>
    <scope>NUCLEOTIDE SEQUENCE [LARGE SCALE GENOMIC DNA]</scope>
    <source>
        <strain evidence="1 2">3CT49</strain>
    </source>
</reference>
<organism evidence="1 2">
    <name type="scientific">Paenibacillus macerans</name>
    <name type="common">Bacillus macerans</name>
    <dbReference type="NCBI Taxonomy" id="44252"/>
    <lineage>
        <taxon>Bacteria</taxon>
        <taxon>Bacillati</taxon>
        <taxon>Bacillota</taxon>
        <taxon>Bacilli</taxon>
        <taxon>Bacillales</taxon>
        <taxon>Paenibacillaceae</taxon>
        <taxon>Paenibacillus</taxon>
    </lineage>
</organism>
<dbReference type="EMBL" id="WNZZ01000059">
    <property type="protein sequence ID" value="MUG26781.1"/>
    <property type="molecule type" value="Genomic_DNA"/>
</dbReference>
<gene>
    <name evidence="1" type="ORF">GNQ08_31200</name>
</gene>
<dbReference type="GeneID" id="77012436"/>
<dbReference type="Proteomes" id="UP000442469">
    <property type="component" value="Unassembled WGS sequence"/>
</dbReference>